<dbReference type="Proteomes" id="UP000321721">
    <property type="component" value="Unassembled WGS sequence"/>
</dbReference>
<dbReference type="EMBL" id="VOOS01000002">
    <property type="protein sequence ID" value="TXB65830.1"/>
    <property type="molecule type" value="Genomic_DNA"/>
</dbReference>
<dbReference type="OrthoDB" id="240921at2"/>
<dbReference type="InterPro" id="IPR016181">
    <property type="entry name" value="Acyl_CoA_acyltransferase"/>
</dbReference>
<sequence>MTFSIPELNDKNKLKLIFYDSANLINEKHWEAINNNQNIYLSLNYLKALESALKHDIPFRYIQFYNDKDEPVAIAIAQMVRFVDKGSKYSEQLCILSSHLKTKILNSLDIKVLVCGNVFACGENGFMYNDKISHEEAYDNLNIALYRLRKSEKINGQTSMVLLKEFWPSNFQYSDHIKQNKYREFMIDVNMILKIHPSWKTIDDYLNSMTAKFRTKAKGVFKKSAQITIKEFDLIDVLKYKDRIEELYLLVLEKSDFSVGALNGEAFYNLKKNLTDKFIIKGYFFKDELVGFSSAFISNGNIDANYIGIDYNYNYDYAVYQKMLYDFVALAINKNVTELRLGRTAEEIKSCLGAEPTNMKLYIKLRNTVSNKLIKPIIESISPSEFELRKPFKADFS</sequence>
<name>A0A5C6RW71_9FLAO</name>
<dbReference type="AlphaFoldDB" id="A0A5C6RW71"/>
<gene>
    <name evidence="1" type="ORF">FRY74_04485</name>
</gene>
<reference evidence="1 2" key="1">
    <citation type="submission" date="2019-08" db="EMBL/GenBank/DDBJ databases">
        <title>Genome of Vicingus serpentipes NCIMB 15042.</title>
        <authorList>
            <person name="Bowman J.P."/>
        </authorList>
    </citation>
    <scope>NUCLEOTIDE SEQUENCE [LARGE SCALE GENOMIC DNA]</scope>
    <source>
        <strain evidence="1 2">NCIMB 15042</strain>
    </source>
</reference>
<organism evidence="1 2">
    <name type="scientific">Vicingus serpentipes</name>
    <dbReference type="NCBI Taxonomy" id="1926625"/>
    <lineage>
        <taxon>Bacteria</taxon>
        <taxon>Pseudomonadati</taxon>
        <taxon>Bacteroidota</taxon>
        <taxon>Flavobacteriia</taxon>
        <taxon>Flavobacteriales</taxon>
        <taxon>Vicingaceae</taxon>
        <taxon>Vicingus</taxon>
    </lineage>
</organism>
<dbReference type="SUPFAM" id="SSF55729">
    <property type="entry name" value="Acyl-CoA N-acyltransferases (Nat)"/>
    <property type="match status" value="1"/>
</dbReference>
<comment type="caution">
    <text evidence="1">The sequence shown here is derived from an EMBL/GenBank/DDBJ whole genome shotgun (WGS) entry which is preliminary data.</text>
</comment>
<accession>A0A5C6RW71</accession>
<dbReference type="RefSeq" id="WP_147099052.1">
    <property type="nucleotide sequence ID" value="NZ_VOOS01000002.1"/>
</dbReference>
<keyword evidence="2" id="KW-1185">Reference proteome</keyword>
<evidence type="ECO:0000313" key="1">
    <source>
        <dbReference type="EMBL" id="TXB65830.1"/>
    </source>
</evidence>
<evidence type="ECO:0008006" key="3">
    <source>
        <dbReference type="Google" id="ProtNLM"/>
    </source>
</evidence>
<protein>
    <recommendedName>
        <fullName evidence="3">GNAT family N-acetyltransferase</fullName>
    </recommendedName>
</protein>
<proteinExistence type="predicted"/>
<evidence type="ECO:0000313" key="2">
    <source>
        <dbReference type="Proteomes" id="UP000321721"/>
    </source>
</evidence>